<gene>
    <name evidence="1" type="ORF">B5766_04740</name>
</gene>
<protein>
    <submittedName>
        <fullName evidence="1">Uncharacterized protein</fullName>
    </submittedName>
</protein>
<reference evidence="2" key="1">
    <citation type="submission" date="2017-03" db="EMBL/GenBank/DDBJ databases">
        <authorList>
            <person name="Lund M.B."/>
        </authorList>
    </citation>
    <scope>NUCLEOTIDE SEQUENCE [LARGE SCALE GENOMIC DNA]</scope>
</reference>
<evidence type="ECO:0000313" key="1">
    <source>
        <dbReference type="EMBL" id="PDQ35763.1"/>
    </source>
</evidence>
<name>A0A2A6FTK7_9MICO</name>
<proteinExistence type="predicted"/>
<sequence>METRPVMPHWVDSRPWARVTPGIAEFEQRLATRDAQVGQRVRDRERAGELVCSPSETVCREMPATGASGSFAWRSRRFILRVVRYGFRVVRRAVRRVSR</sequence>
<dbReference type="EMBL" id="NAEP01000028">
    <property type="protein sequence ID" value="PDQ35763.1"/>
    <property type="molecule type" value="Genomic_DNA"/>
</dbReference>
<organism evidence="1 2">
    <name type="scientific">Candidatus Lumbricidiphila eiseniae</name>
    <dbReference type="NCBI Taxonomy" id="1969409"/>
    <lineage>
        <taxon>Bacteria</taxon>
        <taxon>Bacillati</taxon>
        <taxon>Actinomycetota</taxon>
        <taxon>Actinomycetes</taxon>
        <taxon>Micrococcales</taxon>
        <taxon>Microbacteriaceae</taxon>
        <taxon>Candidatus Lumbricidiphila</taxon>
    </lineage>
</organism>
<dbReference type="Proteomes" id="UP000219994">
    <property type="component" value="Unassembled WGS sequence"/>
</dbReference>
<accession>A0A2A6FTK7</accession>
<comment type="caution">
    <text evidence="1">The sequence shown here is derived from an EMBL/GenBank/DDBJ whole genome shotgun (WGS) entry which is preliminary data.</text>
</comment>
<dbReference type="AlphaFoldDB" id="A0A2A6FTK7"/>
<evidence type="ECO:0000313" key="2">
    <source>
        <dbReference type="Proteomes" id="UP000219994"/>
    </source>
</evidence>